<keyword evidence="2" id="KW-1185">Reference proteome</keyword>
<evidence type="ECO:0000313" key="1">
    <source>
        <dbReference type="EMBL" id="MCF3947466.1"/>
    </source>
</evidence>
<protein>
    <submittedName>
        <fullName evidence="1">DUF6494 family protein</fullName>
    </submittedName>
</protein>
<accession>A0ABS9DXJ1</accession>
<dbReference type="InterPro" id="IPR045471">
    <property type="entry name" value="DUF6494"/>
</dbReference>
<dbReference type="EMBL" id="JAKGBZ010000023">
    <property type="protein sequence ID" value="MCF3947466.1"/>
    <property type="molecule type" value="Genomic_DNA"/>
</dbReference>
<comment type="caution">
    <text evidence="1">The sequence shown here is derived from an EMBL/GenBank/DDBJ whole genome shotgun (WGS) entry which is preliminary data.</text>
</comment>
<name>A0ABS9DXJ1_9PROT</name>
<dbReference type="Proteomes" id="UP001521209">
    <property type="component" value="Unassembled WGS sequence"/>
</dbReference>
<dbReference type="RefSeq" id="WP_235704702.1">
    <property type="nucleotide sequence ID" value="NZ_JAKGBZ010000023.1"/>
</dbReference>
<evidence type="ECO:0000313" key="2">
    <source>
        <dbReference type="Proteomes" id="UP001521209"/>
    </source>
</evidence>
<organism evidence="1 2">
    <name type="scientific">Acidiphilium iwatense</name>
    <dbReference type="NCBI Taxonomy" id="768198"/>
    <lineage>
        <taxon>Bacteria</taxon>
        <taxon>Pseudomonadati</taxon>
        <taxon>Pseudomonadota</taxon>
        <taxon>Alphaproteobacteria</taxon>
        <taxon>Acetobacterales</taxon>
        <taxon>Acidocellaceae</taxon>
        <taxon>Acidiphilium</taxon>
    </lineage>
</organism>
<gene>
    <name evidence="1" type="ORF">L2A60_12335</name>
</gene>
<reference evidence="1 2" key="1">
    <citation type="submission" date="2022-01" db="EMBL/GenBank/DDBJ databases">
        <authorList>
            <person name="Won M."/>
            <person name="Kim S.-J."/>
            <person name="Kwon S.-W."/>
        </authorList>
    </citation>
    <scope>NUCLEOTIDE SEQUENCE [LARGE SCALE GENOMIC DNA]</scope>
    <source>
        <strain evidence="1 2">KCTC 23505</strain>
    </source>
</reference>
<proteinExistence type="predicted"/>
<sequence length="68" mass="7714">MDEDKFNMDVRKFLKVVGVTSQREIDNAVREAVKAGRLKGNEKLRAKMTLEISAIDVRHEIDGEIEIG</sequence>
<dbReference type="Pfam" id="PF20104">
    <property type="entry name" value="DUF6494"/>
    <property type="match status" value="1"/>
</dbReference>